<evidence type="ECO:0000313" key="1">
    <source>
        <dbReference type="EMBL" id="PHJ36137.1"/>
    </source>
</evidence>
<gene>
    <name evidence="1" type="ORF">N776_05010</name>
</gene>
<dbReference type="GeneID" id="80426958"/>
<organism evidence="1 2">
    <name type="scientific">Neisseria gonorrhoeae 3502</name>
    <dbReference type="NCBI Taxonomy" id="1193404"/>
    <lineage>
        <taxon>Bacteria</taxon>
        <taxon>Pseudomonadati</taxon>
        <taxon>Pseudomonadota</taxon>
        <taxon>Betaproteobacteria</taxon>
        <taxon>Neisseriales</taxon>
        <taxon>Neisseriaceae</taxon>
        <taxon>Neisseria</taxon>
    </lineage>
</organism>
<accession>A0AA44UA65</accession>
<comment type="caution">
    <text evidence="1">The sequence shown here is derived from an EMBL/GenBank/DDBJ whole genome shotgun (WGS) entry which is preliminary data.</text>
</comment>
<protein>
    <submittedName>
        <fullName evidence="1">Uncharacterized protein</fullName>
    </submittedName>
</protein>
<dbReference type="AlphaFoldDB" id="A0AA44UA65"/>
<name>A0AA44UA65_NEIGO</name>
<dbReference type="Proteomes" id="UP000223296">
    <property type="component" value="Unassembled WGS sequence"/>
</dbReference>
<dbReference type="EMBL" id="AVBE01000002">
    <property type="protein sequence ID" value="PHJ36137.1"/>
    <property type="molecule type" value="Genomic_DNA"/>
</dbReference>
<reference evidence="1 2" key="1">
    <citation type="submission" date="2013-08" db="EMBL/GenBank/DDBJ databases">
        <authorList>
            <person name="Trees D."/>
        </authorList>
    </citation>
    <scope>NUCLEOTIDE SEQUENCE [LARGE SCALE GENOMIC DNA]</scope>
    <source>
        <strain evidence="1 2">3502</strain>
    </source>
</reference>
<sequence length="42" mass="4840">MAKRKYKDKNSLHYTGANAVWKISGLAFSVLKYVNLVFYAEN</sequence>
<evidence type="ECO:0000313" key="2">
    <source>
        <dbReference type="Proteomes" id="UP000223296"/>
    </source>
</evidence>
<proteinExistence type="predicted"/>
<dbReference type="RefSeq" id="WP_003698358.1">
    <property type="nucleotide sequence ID" value="NZ_AVBE01000002.1"/>
</dbReference>